<gene>
    <name evidence="2" type="ORF">A4W93_22245</name>
</gene>
<dbReference type="AlphaFoldDB" id="A0A1W6LE02"/>
<dbReference type="PRINTS" id="PR00038">
    <property type="entry name" value="HTHLUXR"/>
</dbReference>
<dbReference type="InterPro" id="IPR051015">
    <property type="entry name" value="EvgA-like"/>
</dbReference>
<dbReference type="SUPFAM" id="SSF46894">
    <property type="entry name" value="C-terminal effector domain of the bipartite response regulators"/>
    <property type="match status" value="1"/>
</dbReference>
<evidence type="ECO:0000313" key="2">
    <source>
        <dbReference type="EMBL" id="ARN22408.1"/>
    </source>
</evidence>
<dbReference type="SMART" id="SM00421">
    <property type="entry name" value="HTH_LUXR"/>
    <property type="match status" value="1"/>
</dbReference>
<dbReference type="Gene3D" id="3.40.50.2300">
    <property type="match status" value="1"/>
</dbReference>
<dbReference type="STRING" id="946333.A4W93_22245"/>
<dbReference type="InterPro" id="IPR016032">
    <property type="entry name" value="Sig_transdc_resp-reg_C-effctor"/>
</dbReference>
<organism evidence="2 3">
    <name type="scientific">Piscinibacter gummiphilus</name>
    <dbReference type="NCBI Taxonomy" id="946333"/>
    <lineage>
        <taxon>Bacteria</taxon>
        <taxon>Pseudomonadati</taxon>
        <taxon>Pseudomonadota</taxon>
        <taxon>Betaproteobacteria</taxon>
        <taxon>Burkholderiales</taxon>
        <taxon>Sphaerotilaceae</taxon>
        <taxon>Piscinibacter</taxon>
    </lineage>
</organism>
<protein>
    <recommendedName>
        <fullName evidence="1">HTH luxR-type domain-containing protein</fullName>
    </recommendedName>
</protein>
<feature type="domain" description="HTH luxR-type" evidence="1">
    <location>
        <begin position="133"/>
        <end position="198"/>
    </location>
</feature>
<keyword evidence="3" id="KW-1185">Reference proteome</keyword>
<evidence type="ECO:0000313" key="3">
    <source>
        <dbReference type="Proteomes" id="UP000193427"/>
    </source>
</evidence>
<accession>A0A1W6LE02</accession>
<sequence>MLISEMNPLISSGIAAALTSCSSFEVRSGRLDELLEGHSDGLDSIDVVVIDWQAGLRLAAERSRPDARARVRAVRIFAINQACGERDIRRALEAGVHGYATLSLGLEEFQDGVRSVAHGLRYVCPRSAQRLANSMTHEQLTPREVEVLARLSQGSCNKVIASELAMALGTVKAHVKSLMAKLDARTRTQVVSVAISRGLVDTASGFDSARANGSRATGSRSRADELALAAG</sequence>
<evidence type="ECO:0000259" key="1">
    <source>
        <dbReference type="PROSITE" id="PS50043"/>
    </source>
</evidence>
<dbReference type="KEGG" id="rgu:A4W93_22245"/>
<dbReference type="PANTHER" id="PTHR45566">
    <property type="entry name" value="HTH-TYPE TRANSCRIPTIONAL REGULATOR YHJB-RELATED"/>
    <property type="match status" value="1"/>
</dbReference>
<dbReference type="Pfam" id="PF00196">
    <property type="entry name" value="GerE"/>
    <property type="match status" value="1"/>
</dbReference>
<dbReference type="PROSITE" id="PS50043">
    <property type="entry name" value="HTH_LUXR_2"/>
    <property type="match status" value="1"/>
</dbReference>
<dbReference type="EMBL" id="CP015118">
    <property type="protein sequence ID" value="ARN22408.1"/>
    <property type="molecule type" value="Genomic_DNA"/>
</dbReference>
<dbReference type="PROSITE" id="PS00622">
    <property type="entry name" value="HTH_LUXR_1"/>
    <property type="match status" value="1"/>
</dbReference>
<dbReference type="GO" id="GO:0006355">
    <property type="term" value="P:regulation of DNA-templated transcription"/>
    <property type="evidence" value="ECO:0007669"/>
    <property type="project" value="InterPro"/>
</dbReference>
<proteinExistence type="predicted"/>
<reference evidence="2 3" key="1">
    <citation type="submission" date="2016-04" db="EMBL/GenBank/DDBJ databases">
        <title>Complete genome sequence of natural rubber-degrading, novel Gram-negative bacterium, Rhizobacter gummiphilus strain NS21.</title>
        <authorList>
            <person name="Tabata M."/>
            <person name="Kasai D."/>
            <person name="Fukuda M."/>
        </authorList>
    </citation>
    <scope>NUCLEOTIDE SEQUENCE [LARGE SCALE GENOMIC DNA]</scope>
    <source>
        <strain evidence="2 3">NS21</strain>
    </source>
</reference>
<dbReference type="InterPro" id="IPR000792">
    <property type="entry name" value="Tscrpt_reg_LuxR_C"/>
</dbReference>
<name>A0A1W6LE02_9BURK</name>
<dbReference type="PANTHER" id="PTHR45566:SF2">
    <property type="entry name" value="NARL SUBFAMILY"/>
    <property type="match status" value="1"/>
</dbReference>
<dbReference type="Proteomes" id="UP000193427">
    <property type="component" value="Chromosome"/>
</dbReference>
<dbReference type="CDD" id="cd06170">
    <property type="entry name" value="LuxR_C_like"/>
    <property type="match status" value="1"/>
</dbReference>
<dbReference type="GO" id="GO:0003677">
    <property type="term" value="F:DNA binding"/>
    <property type="evidence" value="ECO:0007669"/>
    <property type="project" value="InterPro"/>
</dbReference>